<dbReference type="Gene3D" id="3.30.40.10">
    <property type="entry name" value="Zinc/RING finger domain, C3HC4 (zinc finger)"/>
    <property type="match status" value="1"/>
</dbReference>
<accession>A0A8S2XY40</accession>
<feature type="non-terminal residue" evidence="6">
    <location>
        <position position="1"/>
    </location>
</feature>
<reference evidence="6" key="1">
    <citation type="submission" date="2021-02" db="EMBL/GenBank/DDBJ databases">
        <authorList>
            <person name="Nowell W R."/>
        </authorList>
    </citation>
    <scope>NUCLEOTIDE SEQUENCE</scope>
</reference>
<evidence type="ECO:0000313" key="6">
    <source>
        <dbReference type="EMBL" id="CAF4515208.1"/>
    </source>
</evidence>
<name>A0A8S2XY40_9BILA</name>
<keyword evidence="1" id="KW-0479">Metal-binding</keyword>
<sequence length="130" mass="14967">LREDESILVGKVYRLLRCELMSIVDKQISRQTENLIKLELLANALCSIELSCLANVDMGDIKDILRSPIDQDFAIKALSTPCNICFDSFPRSQIESLFYQCEHTWCRSCAKEYYRKTVNKINDLASLKQL</sequence>
<organism evidence="6 7">
    <name type="scientific">Didymodactylos carnosus</name>
    <dbReference type="NCBI Taxonomy" id="1234261"/>
    <lineage>
        <taxon>Eukaryota</taxon>
        <taxon>Metazoa</taxon>
        <taxon>Spiralia</taxon>
        <taxon>Gnathifera</taxon>
        <taxon>Rotifera</taxon>
        <taxon>Eurotatoria</taxon>
        <taxon>Bdelloidea</taxon>
        <taxon>Philodinida</taxon>
        <taxon>Philodinidae</taxon>
        <taxon>Didymodactylos</taxon>
    </lineage>
</organism>
<evidence type="ECO:0000313" key="7">
    <source>
        <dbReference type="Proteomes" id="UP000682733"/>
    </source>
</evidence>
<dbReference type="GO" id="GO:0008270">
    <property type="term" value="F:zinc ion binding"/>
    <property type="evidence" value="ECO:0007669"/>
    <property type="project" value="UniProtKB-KW"/>
</dbReference>
<dbReference type="SUPFAM" id="SSF57850">
    <property type="entry name" value="RING/U-box"/>
    <property type="match status" value="1"/>
</dbReference>
<evidence type="ECO:0000313" key="5">
    <source>
        <dbReference type="EMBL" id="CAF1659228.1"/>
    </source>
</evidence>
<feature type="non-terminal residue" evidence="6">
    <location>
        <position position="130"/>
    </location>
</feature>
<keyword evidence="3" id="KW-0862">Zinc</keyword>
<dbReference type="InterPro" id="IPR013083">
    <property type="entry name" value="Znf_RING/FYVE/PHD"/>
</dbReference>
<proteinExistence type="predicted"/>
<evidence type="ECO:0000256" key="3">
    <source>
        <dbReference type="ARBA" id="ARBA00022833"/>
    </source>
</evidence>
<dbReference type="AlphaFoldDB" id="A0A8S2XY40"/>
<keyword evidence="2" id="KW-0863">Zinc-finger</keyword>
<dbReference type="EMBL" id="CAJOBA010099493">
    <property type="protein sequence ID" value="CAF4515208.1"/>
    <property type="molecule type" value="Genomic_DNA"/>
</dbReference>
<protein>
    <recommendedName>
        <fullName evidence="4">Zinc finger C3HC4 RING-type domain-containing protein</fullName>
    </recommendedName>
</protein>
<feature type="domain" description="Zinc finger C3HC4 RING-type" evidence="4">
    <location>
        <begin position="82"/>
        <end position="116"/>
    </location>
</feature>
<dbReference type="EMBL" id="CAJNOK010069339">
    <property type="protein sequence ID" value="CAF1659228.1"/>
    <property type="molecule type" value="Genomic_DNA"/>
</dbReference>
<comment type="caution">
    <text evidence="6">The sequence shown here is derived from an EMBL/GenBank/DDBJ whole genome shotgun (WGS) entry which is preliminary data.</text>
</comment>
<dbReference type="InterPro" id="IPR018957">
    <property type="entry name" value="Znf_C3HC4_RING-type"/>
</dbReference>
<dbReference type="Proteomes" id="UP000677228">
    <property type="component" value="Unassembled WGS sequence"/>
</dbReference>
<dbReference type="Pfam" id="PF00097">
    <property type="entry name" value="zf-C3HC4"/>
    <property type="match status" value="1"/>
</dbReference>
<dbReference type="Proteomes" id="UP000682733">
    <property type="component" value="Unassembled WGS sequence"/>
</dbReference>
<evidence type="ECO:0000259" key="4">
    <source>
        <dbReference type="Pfam" id="PF00097"/>
    </source>
</evidence>
<evidence type="ECO:0000256" key="1">
    <source>
        <dbReference type="ARBA" id="ARBA00022723"/>
    </source>
</evidence>
<evidence type="ECO:0000256" key="2">
    <source>
        <dbReference type="ARBA" id="ARBA00022771"/>
    </source>
</evidence>
<gene>
    <name evidence="5" type="ORF">OVA965_LOCUS45206</name>
    <name evidence="6" type="ORF">TMI583_LOCUS48495</name>
</gene>